<dbReference type="OrthoDB" id="10330306at2759"/>
<name>A0A8H3PK46_9LECA</name>
<protein>
    <submittedName>
        <fullName evidence="1">Uncharacterized protein</fullName>
    </submittedName>
</protein>
<dbReference type="AlphaFoldDB" id="A0A8H3PK46"/>
<accession>A0A8H3PK46</accession>
<reference evidence="1" key="1">
    <citation type="submission" date="2021-03" db="EMBL/GenBank/DDBJ databases">
        <authorList>
            <person name="Tagirdzhanova G."/>
        </authorList>
    </citation>
    <scope>NUCLEOTIDE SEQUENCE</scope>
</reference>
<proteinExistence type="predicted"/>
<evidence type="ECO:0000313" key="1">
    <source>
        <dbReference type="EMBL" id="CAF9942993.1"/>
    </source>
</evidence>
<dbReference type="Proteomes" id="UP000664203">
    <property type="component" value="Unassembled WGS sequence"/>
</dbReference>
<evidence type="ECO:0000313" key="2">
    <source>
        <dbReference type="Proteomes" id="UP000664203"/>
    </source>
</evidence>
<comment type="caution">
    <text evidence="1">The sequence shown here is derived from an EMBL/GenBank/DDBJ whole genome shotgun (WGS) entry which is preliminary data.</text>
</comment>
<gene>
    <name evidence="1" type="ORF">ALECFALPRED_010364</name>
</gene>
<keyword evidence="2" id="KW-1185">Reference proteome</keyword>
<organism evidence="1 2">
    <name type="scientific">Alectoria fallacina</name>
    <dbReference type="NCBI Taxonomy" id="1903189"/>
    <lineage>
        <taxon>Eukaryota</taxon>
        <taxon>Fungi</taxon>
        <taxon>Dikarya</taxon>
        <taxon>Ascomycota</taxon>
        <taxon>Pezizomycotina</taxon>
        <taxon>Lecanoromycetes</taxon>
        <taxon>OSLEUM clade</taxon>
        <taxon>Lecanoromycetidae</taxon>
        <taxon>Lecanorales</taxon>
        <taxon>Lecanorineae</taxon>
        <taxon>Parmeliaceae</taxon>
        <taxon>Alectoria</taxon>
    </lineage>
</organism>
<dbReference type="EMBL" id="CAJPDR010000859">
    <property type="protein sequence ID" value="CAF9942993.1"/>
    <property type="molecule type" value="Genomic_DNA"/>
</dbReference>
<sequence>MTSNIPFVFSSAPSNSSKLDVAMPCYECSMLGHGNTCQDCSRSAATTPMTPPSSPASDFSFSFEFKPCLGTTFPAPETPFAPDYFTRATKQPRWGWAELESAGLEEPSAKTCRFDWSDLDFPTDENAFETLAAKHEDAHSSVSDTESKLYYNGSYLNCFVCSMVPYGAVCTNCDQIQTSNALILATPPASAWPVVDRLGDWEGTKAPEEELLRNLDMDLFEQINVPHELDEWGRRVYNDCGHRILYYQDSDGNTVTGYEAWYPSSVTGDYEEPDDWRAGRQAIDNEDQDLEYDDCDTLHSADSDEDTVVGDDEEPENWRINTHDDVSVIDFEQQRLAEFLAAQEEELPLFRSDRERIAAWIATSSVADNDDGPILDYETNGGVTTVY</sequence>